<sequence>MAVVTGSILDLTAQSMANREVEIIFQLNALNTYSVGSSAGRVIPTEPAVVKPASDGSFTVNLAVTDSMVNVGWYNVQVRWLSKQHGSGLIDFPDWRLQVPSAGGNFGELVTGPDGTAGGSNGRIVWVSQTAPENPRKFMLWLEQEPGANPDPYDARNTGLLKEWQ</sequence>
<dbReference type="RefSeq" id="WP_188687455.1">
    <property type="nucleotide sequence ID" value="NZ_BMKX01000015.1"/>
</dbReference>
<dbReference type="Proteomes" id="UP000606115">
    <property type="component" value="Unassembled WGS sequence"/>
</dbReference>
<evidence type="ECO:0008006" key="3">
    <source>
        <dbReference type="Google" id="ProtNLM"/>
    </source>
</evidence>
<evidence type="ECO:0000313" key="2">
    <source>
        <dbReference type="Proteomes" id="UP000606115"/>
    </source>
</evidence>
<gene>
    <name evidence="1" type="ORF">GCM10007173_36590</name>
</gene>
<accession>A0ABQ2DX34</accession>
<reference evidence="2" key="1">
    <citation type="journal article" date="2019" name="Int. J. Syst. Evol. Microbiol.">
        <title>The Global Catalogue of Microorganisms (GCM) 10K type strain sequencing project: providing services to taxonomists for standard genome sequencing and annotation.</title>
        <authorList>
            <consortium name="The Broad Institute Genomics Platform"/>
            <consortium name="The Broad Institute Genome Sequencing Center for Infectious Disease"/>
            <person name="Wu L."/>
            <person name="Ma J."/>
        </authorList>
    </citation>
    <scope>NUCLEOTIDE SEQUENCE [LARGE SCALE GENOMIC DNA]</scope>
    <source>
        <strain evidence="2">CGMCC 1.3685</strain>
    </source>
</reference>
<name>A0ABQ2DX34_9MICC</name>
<evidence type="ECO:0000313" key="1">
    <source>
        <dbReference type="EMBL" id="GGJ74346.1"/>
    </source>
</evidence>
<organism evidence="1 2">
    <name type="scientific">Glutamicibacter ardleyensis</name>
    <dbReference type="NCBI Taxonomy" id="225894"/>
    <lineage>
        <taxon>Bacteria</taxon>
        <taxon>Bacillati</taxon>
        <taxon>Actinomycetota</taxon>
        <taxon>Actinomycetes</taxon>
        <taxon>Micrococcales</taxon>
        <taxon>Micrococcaceae</taxon>
        <taxon>Glutamicibacter</taxon>
    </lineage>
</organism>
<dbReference type="GeneID" id="303305982"/>
<dbReference type="EMBL" id="BMKX01000015">
    <property type="protein sequence ID" value="GGJ74346.1"/>
    <property type="molecule type" value="Genomic_DNA"/>
</dbReference>
<proteinExistence type="predicted"/>
<keyword evidence="2" id="KW-1185">Reference proteome</keyword>
<protein>
    <recommendedName>
        <fullName evidence="3">PLAT domain-containing protein</fullName>
    </recommendedName>
</protein>
<comment type="caution">
    <text evidence="1">The sequence shown here is derived from an EMBL/GenBank/DDBJ whole genome shotgun (WGS) entry which is preliminary data.</text>
</comment>